<evidence type="ECO:0000256" key="4">
    <source>
        <dbReference type="ARBA" id="ARBA00023002"/>
    </source>
</evidence>
<keyword evidence="2" id="KW-0285">Flavoprotein</keyword>
<evidence type="ECO:0000259" key="6">
    <source>
        <dbReference type="Pfam" id="PF01565"/>
    </source>
</evidence>
<dbReference type="GO" id="GO:0016491">
    <property type="term" value="F:oxidoreductase activity"/>
    <property type="evidence" value="ECO:0007669"/>
    <property type="project" value="UniProtKB-KW"/>
</dbReference>
<dbReference type="Gene3D" id="3.30.465.10">
    <property type="match status" value="1"/>
</dbReference>
<dbReference type="InterPro" id="IPR050416">
    <property type="entry name" value="FAD-linked_Oxidoreductase"/>
</dbReference>
<evidence type="ECO:0000256" key="3">
    <source>
        <dbReference type="ARBA" id="ARBA00022827"/>
    </source>
</evidence>
<evidence type="ECO:0000256" key="5">
    <source>
        <dbReference type="SAM" id="SignalP"/>
    </source>
</evidence>
<feature type="domain" description="FAD linked oxidase N-terminal" evidence="6">
    <location>
        <begin position="66"/>
        <end position="145"/>
    </location>
</feature>
<evidence type="ECO:0000313" key="7">
    <source>
        <dbReference type="EMBL" id="EWY94906.1"/>
    </source>
</evidence>
<keyword evidence="5" id="KW-0732">Signal</keyword>
<proteinExistence type="inferred from homology"/>
<dbReference type="GO" id="GO:0050660">
    <property type="term" value="F:flavin adenine dinucleotide binding"/>
    <property type="evidence" value="ECO:0007669"/>
    <property type="project" value="InterPro"/>
</dbReference>
<dbReference type="Pfam" id="PF01565">
    <property type="entry name" value="FAD_binding_4"/>
    <property type="match status" value="1"/>
</dbReference>
<keyword evidence="3" id="KW-0274">FAD</keyword>
<dbReference type="Proteomes" id="UP000030753">
    <property type="component" value="Unassembled WGS sequence"/>
</dbReference>
<dbReference type="InterPro" id="IPR016169">
    <property type="entry name" value="FAD-bd_PCMH_sub2"/>
</dbReference>
<evidence type="ECO:0000256" key="2">
    <source>
        <dbReference type="ARBA" id="ARBA00022630"/>
    </source>
</evidence>
<dbReference type="PANTHER" id="PTHR42973:SF34">
    <property type="entry name" value="FAD BINDING DOMAIN PROTEIN (AFU_ORTHOLOGUE AFUA_3G02770)"/>
    <property type="match status" value="1"/>
</dbReference>
<comment type="similarity">
    <text evidence="1">Belongs to the oxygen-dependent FAD-linked oxidoreductase family.</text>
</comment>
<reference evidence="7 8" key="1">
    <citation type="submission" date="2011-06" db="EMBL/GenBank/DDBJ databases">
        <title>The Genome Sequence of Fusarium oxysporum FOSC 3-a.</title>
        <authorList>
            <consortium name="The Broad Institute Genome Sequencing Platform"/>
            <person name="Ma L.-J."/>
            <person name="Gale L.R."/>
            <person name="Schwartz D.C."/>
            <person name="Zhou S."/>
            <person name="Corby-Kistler H."/>
            <person name="Young S.K."/>
            <person name="Zeng Q."/>
            <person name="Gargeya S."/>
            <person name="Fitzgerald M."/>
            <person name="Haas B."/>
            <person name="Abouelleil A."/>
            <person name="Alvarado L."/>
            <person name="Arachchi H.M."/>
            <person name="Berlin A."/>
            <person name="Brown A."/>
            <person name="Chapman S.B."/>
            <person name="Chen Z."/>
            <person name="Dunbar C."/>
            <person name="Freedman E."/>
            <person name="Gearin G."/>
            <person name="Gellesch M."/>
            <person name="Goldberg J."/>
            <person name="Griggs A."/>
            <person name="Gujja S."/>
            <person name="Heiman D."/>
            <person name="Howarth C."/>
            <person name="Larson L."/>
            <person name="Lui A."/>
            <person name="MacDonald P.J.P."/>
            <person name="Mehta T."/>
            <person name="Montmayeur A."/>
            <person name="Murphy C."/>
            <person name="Neiman D."/>
            <person name="Pearson M."/>
            <person name="Priest M."/>
            <person name="Roberts A."/>
            <person name="Saif S."/>
            <person name="Shea T."/>
            <person name="Shenoy N."/>
            <person name="Sisk P."/>
            <person name="Stolte C."/>
            <person name="Sykes S."/>
            <person name="Wortman J."/>
            <person name="Nusbaum C."/>
            <person name="Birren B."/>
        </authorList>
    </citation>
    <scope>NUCLEOTIDE SEQUENCE [LARGE SCALE GENOMIC DNA]</scope>
    <source>
        <strain evidence="8">FOSC 3-a</strain>
    </source>
</reference>
<gene>
    <name evidence="7" type="ORF">FOYG_04055</name>
</gene>
<dbReference type="HOGENOM" id="CLU_1749699_0_0_1"/>
<organism evidence="7 8">
    <name type="scientific">Fusarium oxysporum NRRL 32931</name>
    <dbReference type="NCBI Taxonomy" id="660029"/>
    <lineage>
        <taxon>Eukaryota</taxon>
        <taxon>Fungi</taxon>
        <taxon>Dikarya</taxon>
        <taxon>Ascomycota</taxon>
        <taxon>Pezizomycotina</taxon>
        <taxon>Sordariomycetes</taxon>
        <taxon>Hypocreomycetidae</taxon>
        <taxon>Hypocreales</taxon>
        <taxon>Nectriaceae</taxon>
        <taxon>Fusarium</taxon>
        <taxon>Fusarium oxysporum species complex</taxon>
    </lineage>
</organism>
<dbReference type="AlphaFoldDB" id="W9IQX7"/>
<feature type="signal peptide" evidence="5">
    <location>
        <begin position="1"/>
        <end position="23"/>
    </location>
</feature>
<feature type="chain" id="PRO_5004926323" description="FAD linked oxidase N-terminal domain-containing protein" evidence="5">
    <location>
        <begin position="24"/>
        <end position="149"/>
    </location>
</feature>
<evidence type="ECO:0000256" key="1">
    <source>
        <dbReference type="ARBA" id="ARBA00005466"/>
    </source>
</evidence>
<accession>W9IQX7</accession>
<dbReference type="InterPro" id="IPR006094">
    <property type="entry name" value="Oxid_FAD_bind_N"/>
</dbReference>
<sequence>MKSLALLLMISAFNVSFYKTSLQDRCSAVCHAVSALYPEELSSPTSASNAAAQESYWSEQLHQAAPAGLFQPPTANQVQRAMVEVKKAGCPFSIKAGGHSFNTRGSSIDGGFQFDLAYLDYVEISESCKSLKVGPGDLWGPLPKCLEGY</sequence>
<protein>
    <recommendedName>
        <fullName evidence="6">FAD linked oxidase N-terminal domain-containing protein</fullName>
    </recommendedName>
</protein>
<keyword evidence="4" id="KW-0560">Oxidoreductase</keyword>
<dbReference type="SUPFAM" id="SSF56176">
    <property type="entry name" value="FAD-binding/transporter-associated domain-like"/>
    <property type="match status" value="1"/>
</dbReference>
<name>W9IQX7_FUSOX</name>
<dbReference type="EMBL" id="JH717841">
    <property type="protein sequence ID" value="EWY94906.1"/>
    <property type="molecule type" value="Genomic_DNA"/>
</dbReference>
<dbReference type="InterPro" id="IPR036318">
    <property type="entry name" value="FAD-bd_PCMH-like_sf"/>
</dbReference>
<evidence type="ECO:0000313" key="8">
    <source>
        <dbReference type="Proteomes" id="UP000030753"/>
    </source>
</evidence>
<dbReference type="PANTHER" id="PTHR42973">
    <property type="entry name" value="BINDING OXIDOREDUCTASE, PUTATIVE (AFU_ORTHOLOGUE AFUA_1G17690)-RELATED"/>
    <property type="match status" value="1"/>
</dbReference>